<name>A0A8G2BGY1_9PROT</name>
<proteinExistence type="predicted"/>
<dbReference type="AlphaFoldDB" id="A0A8G2BGY1"/>
<dbReference type="GO" id="GO:0016853">
    <property type="term" value="F:isomerase activity"/>
    <property type="evidence" value="ECO:0007669"/>
    <property type="project" value="UniProtKB-KW"/>
</dbReference>
<comment type="caution">
    <text evidence="1">The sequence shown here is derived from an EMBL/GenBank/DDBJ whole genome shotgun (WGS) entry which is preliminary data.</text>
</comment>
<dbReference type="CDD" id="cd06982">
    <property type="entry name" value="cupin_BauB-like"/>
    <property type="match status" value="1"/>
</dbReference>
<keyword evidence="1" id="KW-0413">Isomerase</keyword>
<dbReference type="InterPro" id="IPR011051">
    <property type="entry name" value="RmlC_Cupin_sf"/>
</dbReference>
<dbReference type="SUPFAM" id="SSF51182">
    <property type="entry name" value="RmlC-like cupins"/>
    <property type="match status" value="1"/>
</dbReference>
<gene>
    <name evidence="1" type="ORF">SAMN05660686_01882</name>
</gene>
<dbReference type="Gene3D" id="2.60.120.10">
    <property type="entry name" value="Jelly Rolls"/>
    <property type="match status" value="1"/>
</dbReference>
<dbReference type="InterPro" id="IPR014710">
    <property type="entry name" value="RmlC-like_jellyroll"/>
</dbReference>
<organism evidence="1 2">
    <name type="scientific">Thalassobaculum litoreum DSM 18839</name>
    <dbReference type="NCBI Taxonomy" id="1123362"/>
    <lineage>
        <taxon>Bacteria</taxon>
        <taxon>Pseudomonadati</taxon>
        <taxon>Pseudomonadota</taxon>
        <taxon>Alphaproteobacteria</taxon>
        <taxon>Rhodospirillales</taxon>
        <taxon>Thalassobaculaceae</taxon>
        <taxon>Thalassobaculum</taxon>
    </lineage>
</organism>
<reference evidence="1 2" key="1">
    <citation type="submission" date="2016-10" db="EMBL/GenBank/DDBJ databases">
        <authorList>
            <person name="Varghese N."/>
            <person name="Submissions S."/>
        </authorList>
    </citation>
    <scope>NUCLEOTIDE SEQUENCE [LARGE SCALE GENOMIC DNA]</scope>
    <source>
        <strain evidence="1 2">DSM 18839</strain>
    </source>
</reference>
<protein>
    <submittedName>
        <fullName evidence="1">Mannose-6-phosphate isomerase, cupin superfamily</fullName>
    </submittedName>
</protein>
<dbReference type="EMBL" id="FNBW01000005">
    <property type="protein sequence ID" value="SDF64012.1"/>
    <property type="molecule type" value="Genomic_DNA"/>
</dbReference>
<evidence type="ECO:0000313" key="2">
    <source>
        <dbReference type="Proteomes" id="UP000198615"/>
    </source>
</evidence>
<sequence>MTDTYPPATSAMHIDDEKVRVTEWTLEAGSATGWHKHEMAYVIVPTSGGPLRIATPDGDVAAEMVVGKPYIRPAGVEHNVINDGPAKVVFMEIELKEPASA</sequence>
<dbReference type="RefSeq" id="WP_028792769.1">
    <property type="nucleotide sequence ID" value="NZ_FNBW01000005.1"/>
</dbReference>
<dbReference type="OrthoDB" id="9800684at2"/>
<dbReference type="Proteomes" id="UP000198615">
    <property type="component" value="Unassembled WGS sequence"/>
</dbReference>
<evidence type="ECO:0000313" key="1">
    <source>
        <dbReference type="EMBL" id="SDF64012.1"/>
    </source>
</evidence>
<keyword evidence="2" id="KW-1185">Reference proteome</keyword>
<accession>A0A8G2BGY1</accession>